<gene>
    <name evidence="1" type="ORF">OAUR00152_LOCUS33668</name>
</gene>
<dbReference type="EMBL" id="HBKQ01048741">
    <property type="protein sequence ID" value="CAE2273856.1"/>
    <property type="molecule type" value="Transcribed_RNA"/>
</dbReference>
<proteinExistence type="predicted"/>
<dbReference type="AlphaFoldDB" id="A0A7S4JTX2"/>
<evidence type="ECO:0000313" key="1">
    <source>
        <dbReference type="EMBL" id="CAE2273856.1"/>
    </source>
</evidence>
<reference evidence="1" key="1">
    <citation type="submission" date="2021-01" db="EMBL/GenBank/DDBJ databases">
        <authorList>
            <person name="Corre E."/>
            <person name="Pelletier E."/>
            <person name="Niang G."/>
            <person name="Scheremetjew M."/>
            <person name="Finn R."/>
            <person name="Kale V."/>
            <person name="Holt S."/>
            <person name="Cochrane G."/>
            <person name="Meng A."/>
            <person name="Brown T."/>
            <person name="Cohen L."/>
        </authorList>
    </citation>
    <scope>NUCLEOTIDE SEQUENCE</scope>
    <source>
        <strain evidence="1">Isolate 1302-5</strain>
    </source>
</reference>
<organism evidence="1">
    <name type="scientific">Odontella aurita</name>
    <dbReference type="NCBI Taxonomy" id="265563"/>
    <lineage>
        <taxon>Eukaryota</taxon>
        <taxon>Sar</taxon>
        <taxon>Stramenopiles</taxon>
        <taxon>Ochrophyta</taxon>
        <taxon>Bacillariophyta</taxon>
        <taxon>Mediophyceae</taxon>
        <taxon>Biddulphiophycidae</taxon>
        <taxon>Eupodiscales</taxon>
        <taxon>Odontellaceae</taxon>
        <taxon>Odontella</taxon>
    </lineage>
</organism>
<protein>
    <submittedName>
        <fullName evidence="1">Uncharacterized protein</fullName>
    </submittedName>
</protein>
<name>A0A7S4JTX2_9STRA</name>
<sequence length="218" mass="23627">MPNMVDILNERIELLGGEVVAAKKILDLIDPELALVLRKADAEAEGFKEPDNDLIDFFHASLTEQLPEGNQVGAEDRIVVDNEAECELNYKGCIIKGLLDKLGAIKGGNRGVIDVPIALGRALVFDVDVKVLDIHKGDVVGEALGCRKERLMQQVDLGGVPEGVFKEVVGEIEDRLGCLAEFSGCRRRGERKVDKGDGDVFDDGNAGGGNVNQRVFFL</sequence>
<accession>A0A7S4JTX2</accession>